<dbReference type="OrthoDB" id="7193465at2"/>
<name>A0A1B1AGN5_9PROT</name>
<keyword evidence="3" id="KW-1185">Reference proteome</keyword>
<sequence length="203" mass="21542">MAMSPERTRRGERGFSLIEAIVVVTLTGLLTLMILPLLPRTSAQSANVAARANQSLDEARGERQLRLLLRAALSEPDPDGADEEAPDHHVPGRNRVASLGLQGDAQTLLATPALSQPLACASAGASVIQLIVRAGALRCRSGANESVLVALKDGAEASFSYSRDGRSWNGRWEGPGAPYVRFQIRRGALVERTIIERAGGAPS</sequence>
<dbReference type="AlphaFoldDB" id="A0A1B1AGN5"/>
<feature type="transmembrane region" description="Helical" evidence="1">
    <location>
        <begin position="20"/>
        <end position="38"/>
    </location>
</feature>
<dbReference type="Proteomes" id="UP000092498">
    <property type="component" value="Chromosome"/>
</dbReference>
<evidence type="ECO:0000313" key="3">
    <source>
        <dbReference type="Proteomes" id="UP000092498"/>
    </source>
</evidence>
<evidence type="ECO:0000313" key="2">
    <source>
        <dbReference type="EMBL" id="ANP45718.1"/>
    </source>
</evidence>
<evidence type="ECO:0000256" key="1">
    <source>
        <dbReference type="SAM" id="Phobius"/>
    </source>
</evidence>
<keyword evidence="1" id="KW-0472">Membrane</keyword>
<dbReference type="Pfam" id="PF07963">
    <property type="entry name" value="N_methyl"/>
    <property type="match status" value="1"/>
</dbReference>
<reference evidence="2 3" key="1">
    <citation type="submission" date="2015-11" db="EMBL/GenBank/DDBJ databases">
        <title>Whole-Genome Sequence of Candidatus Oderbacter manganicum from the National Park Lower Oder Valley, Germany.</title>
        <authorList>
            <person name="Braun B."/>
            <person name="Liere K."/>
            <person name="Szewzyk U."/>
        </authorList>
    </citation>
    <scope>NUCLEOTIDE SEQUENCE [LARGE SCALE GENOMIC DNA]</scope>
    <source>
        <strain evidence="2 3">OTSz_A_272</strain>
    </source>
</reference>
<gene>
    <name evidence="2" type="ORF">ATE48_07195</name>
</gene>
<dbReference type="EMBL" id="CP013244">
    <property type="protein sequence ID" value="ANP45718.1"/>
    <property type="molecule type" value="Genomic_DNA"/>
</dbReference>
<dbReference type="InParanoid" id="A0A1B1AGN5"/>
<dbReference type="STRING" id="1759059.ATE48_07195"/>
<dbReference type="PROSITE" id="PS00409">
    <property type="entry name" value="PROKAR_NTER_METHYL"/>
    <property type="match status" value="1"/>
</dbReference>
<protein>
    <recommendedName>
        <fullName evidence="4">Prepilin-type N-terminal cleavage/methylation domain-containing protein</fullName>
    </recommendedName>
</protein>
<evidence type="ECO:0008006" key="4">
    <source>
        <dbReference type="Google" id="ProtNLM"/>
    </source>
</evidence>
<accession>A0A1B1AGN5</accession>
<proteinExistence type="predicted"/>
<organism evidence="2 3">
    <name type="scientific">Candidatus Viadribacter manganicus</name>
    <dbReference type="NCBI Taxonomy" id="1759059"/>
    <lineage>
        <taxon>Bacteria</taxon>
        <taxon>Pseudomonadati</taxon>
        <taxon>Pseudomonadota</taxon>
        <taxon>Alphaproteobacteria</taxon>
        <taxon>Hyphomonadales</taxon>
        <taxon>Hyphomonadaceae</taxon>
        <taxon>Candidatus Viadribacter</taxon>
    </lineage>
</organism>
<keyword evidence="1" id="KW-1133">Transmembrane helix</keyword>
<dbReference type="InterPro" id="IPR012902">
    <property type="entry name" value="N_methyl_site"/>
</dbReference>
<dbReference type="KEGG" id="cbot:ATE48_07195"/>
<keyword evidence="1" id="KW-0812">Transmembrane</keyword>